<keyword evidence="2" id="KW-1185">Reference proteome</keyword>
<evidence type="ECO:0000313" key="1">
    <source>
        <dbReference type="EMBL" id="KAB5548595.1"/>
    </source>
</evidence>
<dbReference type="Proteomes" id="UP000327468">
    <property type="component" value="Chromosome 15"/>
</dbReference>
<dbReference type="EMBL" id="VFJC01000016">
    <property type="protein sequence ID" value="KAB5548595.1"/>
    <property type="molecule type" value="Genomic_DNA"/>
</dbReference>
<accession>A0A5N5M071</accession>
<sequence length="232" mass="26551">MKILKNRITSSYHQSLTQTAHRRTASFFPPVTYFRTESARAPNFLYNSEVNLRSGLQRPQCSSTERIKALPVTASSVNGWGAVLFLVSLQGTTTGDDTIREILSHLEDLTHYSSLFTFDTSRIFLTNMQMGSIYFCICKELIAQELLKTLVLAKITDGDVALELHTIFRMLQYNIKALLQQSGTETVGLKCPRHRTEVLTEAEQKAPHLIFVKQCIRFFQRWMNRCQISSDY</sequence>
<dbReference type="AlphaFoldDB" id="A0A5N5M071"/>
<gene>
    <name evidence="1" type="ORF">PHYPO_G00057410</name>
</gene>
<reference evidence="1 2" key="1">
    <citation type="submission" date="2019-06" db="EMBL/GenBank/DDBJ databases">
        <title>A chromosome-scale genome assembly of the striped catfish, Pangasianodon hypophthalmus.</title>
        <authorList>
            <person name="Wen M."/>
            <person name="Zahm M."/>
            <person name="Roques C."/>
            <person name="Cabau C."/>
            <person name="Klopp C."/>
            <person name="Donnadieu C."/>
            <person name="Jouanno E."/>
            <person name="Avarre J.-C."/>
            <person name="Campet M."/>
            <person name="Ha T.T.T."/>
            <person name="Dugue R."/>
            <person name="Lampietro C."/>
            <person name="Louis A."/>
            <person name="Herpin A."/>
            <person name="Echchiki A."/>
            <person name="Berthelot C."/>
            <person name="Parey E."/>
            <person name="Roest-Crollius H."/>
            <person name="Braasch I."/>
            <person name="Postlethwait J."/>
            <person name="Bobe J."/>
            <person name="Montfort J."/>
            <person name="Bouchez O."/>
            <person name="Begum T."/>
            <person name="Schartl M."/>
            <person name="Guiguen Y."/>
        </authorList>
    </citation>
    <scope>NUCLEOTIDE SEQUENCE [LARGE SCALE GENOMIC DNA]</scope>
    <source>
        <strain evidence="1 2">Indonesia</strain>
        <tissue evidence="1">Blood</tissue>
    </source>
</reference>
<comment type="caution">
    <text evidence="1">The sequence shown here is derived from an EMBL/GenBank/DDBJ whole genome shotgun (WGS) entry which is preliminary data.</text>
</comment>
<name>A0A5N5M071_PANHP</name>
<evidence type="ECO:0000313" key="2">
    <source>
        <dbReference type="Proteomes" id="UP000327468"/>
    </source>
</evidence>
<organism evidence="1 2">
    <name type="scientific">Pangasianodon hypophthalmus</name>
    <name type="common">Striped catfish</name>
    <name type="synonym">Helicophagus hypophthalmus</name>
    <dbReference type="NCBI Taxonomy" id="310915"/>
    <lineage>
        <taxon>Eukaryota</taxon>
        <taxon>Metazoa</taxon>
        <taxon>Chordata</taxon>
        <taxon>Craniata</taxon>
        <taxon>Vertebrata</taxon>
        <taxon>Euteleostomi</taxon>
        <taxon>Actinopterygii</taxon>
        <taxon>Neopterygii</taxon>
        <taxon>Teleostei</taxon>
        <taxon>Ostariophysi</taxon>
        <taxon>Siluriformes</taxon>
        <taxon>Pangasiidae</taxon>
        <taxon>Pangasianodon</taxon>
    </lineage>
</organism>
<protein>
    <submittedName>
        <fullName evidence="1">Uncharacterized protein</fullName>
    </submittedName>
</protein>
<proteinExistence type="predicted"/>